<name>A0A3E3IM37_9FIRM</name>
<sequence length="72" mass="8396">MEKKRIIKDGQIVVKNPLYQELPKREVVIKSGRTSYRFTGSYDGQKSLPSKVLRLMEQENLQKEVDKKDGSR</sequence>
<dbReference type="AlphaFoldDB" id="A0A3E3IM37"/>
<organism evidence="1 2">
    <name type="scientific">Anaerotruncus colihominis</name>
    <dbReference type="NCBI Taxonomy" id="169435"/>
    <lineage>
        <taxon>Bacteria</taxon>
        <taxon>Bacillati</taxon>
        <taxon>Bacillota</taxon>
        <taxon>Clostridia</taxon>
        <taxon>Eubacteriales</taxon>
        <taxon>Oscillospiraceae</taxon>
        <taxon>Anaerotruncus</taxon>
    </lineage>
</organism>
<evidence type="ECO:0000313" key="2">
    <source>
        <dbReference type="Proteomes" id="UP000260828"/>
    </source>
</evidence>
<comment type="caution">
    <text evidence="1">The sequence shown here is derived from an EMBL/GenBank/DDBJ whole genome shotgun (WGS) entry which is preliminary data.</text>
</comment>
<protein>
    <submittedName>
        <fullName evidence="1">Uncharacterized protein</fullName>
    </submittedName>
</protein>
<dbReference type="Proteomes" id="UP000260828">
    <property type="component" value="Unassembled WGS sequence"/>
</dbReference>
<accession>A0A3E3IM37</accession>
<evidence type="ECO:0000313" key="1">
    <source>
        <dbReference type="EMBL" id="RGE68140.1"/>
    </source>
</evidence>
<dbReference type="RefSeq" id="WP_117546411.1">
    <property type="nucleotide sequence ID" value="NZ_QVME01000003.1"/>
</dbReference>
<gene>
    <name evidence="1" type="ORF">DXC40_07245</name>
</gene>
<dbReference type="EMBL" id="QVME01000003">
    <property type="protein sequence ID" value="RGE68140.1"/>
    <property type="molecule type" value="Genomic_DNA"/>
</dbReference>
<proteinExistence type="predicted"/>
<reference evidence="1 2" key="1">
    <citation type="submission" date="2018-08" db="EMBL/GenBank/DDBJ databases">
        <title>A genome reference for cultivated species of the human gut microbiota.</title>
        <authorList>
            <person name="Zou Y."/>
            <person name="Xue W."/>
            <person name="Luo G."/>
        </authorList>
    </citation>
    <scope>NUCLEOTIDE SEQUENCE [LARGE SCALE GENOMIC DNA]</scope>
    <source>
        <strain evidence="1 2">TF05-12AC</strain>
    </source>
</reference>